<evidence type="ECO:0000313" key="2">
    <source>
        <dbReference type="Proteomes" id="UP000244005"/>
    </source>
</evidence>
<organism evidence="1 2">
    <name type="scientific">Marchantia polymorpha</name>
    <name type="common">Common liverwort</name>
    <name type="synonym">Marchantia aquatica</name>
    <dbReference type="NCBI Taxonomy" id="3197"/>
    <lineage>
        <taxon>Eukaryota</taxon>
        <taxon>Viridiplantae</taxon>
        <taxon>Streptophyta</taxon>
        <taxon>Embryophyta</taxon>
        <taxon>Marchantiophyta</taxon>
        <taxon>Marchantiopsida</taxon>
        <taxon>Marchantiidae</taxon>
        <taxon>Marchantiales</taxon>
        <taxon>Marchantiaceae</taxon>
        <taxon>Marchantia</taxon>
    </lineage>
</organism>
<keyword evidence="2" id="KW-1185">Reference proteome</keyword>
<proteinExistence type="predicted"/>
<dbReference type="EMBL" id="KZ772777">
    <property type="protein sequence ID" value="PTQ31901.1"/>
    <property type="molecule type" value="Genomic_DNA"/>
</dbReference>
<accession>A0A2R6WDH0</accession>
<name>A0A2R6WDH0_MARPO</name>
<sequence>MMTLEGLQERGGGGTSGAARDRCEKEWIADKACARGAALWNNMISQGGRRISRGIKLLSSPAFCVLRIEKTLPIRGCRWTWPWAAASAAAHVYRSHRSICLRASAAHCPQTSAKSLLPLKYTQLPLPSSLPAPLAMSALVCPNSPSFPRVPEFRRPSPPALCLLLPAAAALLSRPRCPGHAHPSGISMPLPQPSRTHLVIQPPTVPQLLHSALACFRASQGKARQGKAEEIQRTESGFGWAGMQDPGGAILRSCARPACSVLLYSVLSRLTGKCCR</sequence>
<protein>
    <submittedName>
        <fullName evidence="1">Uncharacterized protein</fullName>
    </submittedName>
</protein>
<reference evidence="2" key="1">
    <citation type="journal article" date="2017" name="Cell">
        <title>Insights into land plant evolution garnered from the Marchantia polymorpha genome.</title>
        <authorList>
            <person name="Bowman J.L."/>
            <person name="Kohchi T."/>
            <person name="Yamato K.T."/>
            <person name="Jenkins J."/>
            <person name="Shu S."/>
            <person name="Ishizaki K."/>
            <person name="Yamaoka S."/>
            <person name="Nishihama R."/>
            <person name="Nakamura Y."/>
            <person name="Berger F."/>
            <person name="Adam C."/>
            <person name="Aki S.S."/>
            <person name="Althoff F."/>
            <person name="Araki T."/>
            <person name="Arteaga-Vazquez M.A."/>
            <person name="Balasubrmanian S."/>
            <person name="Barry K."/>
            <person name="Bauer D."/>
            <person name="Boehm C.R."/>
            <person name="Briginshaw L."/>
            <person name="Caballero-Perez J."/>
            <person name="Catarino B."/>
            <person name="Chen F."/>
            <person name="Chiyoda S."/>
            <person name="Chovatia M."/>
            <person name="Davies K.M."/>
            <person name="Delmans M."/>
            <person name="Demura T."/>
            <person name="Dierschke T."/>
            <person name="Dolan L."/>
            <person name="Dorantes-Acosta A.E."/>
            <person name="Eklund D.M."/>
            <person name="Florent S.N."/>
            <person name="Flores-Sandoval E."/>
            <person name="Fujiyama A."/>
            <person name="Fukuzawa H."/>
            <person name="Galik B."/>
            <person name="Grimanelli D."/>
            <person name="Grimwood J."/>
            <person name="Grossniklaus U."/>
            <person name="Hamada T."/>
            <person name="Haseloff J."/>
            <person name="Hetherington A.J."/>
            <person name="Higo A."/>
            <person name="Hirakawa Y."/>
            <person name="Hundley H.N."/>
            <person name="Ikeda Y."/>
            <person name="Inoue K."/>
            <person name="Inoue S.I."/>
            <person name="Ishida S."/>
            <person name="Jia Q."/>
            <person name="Kakita M."/>
            <person name="Kanazawa T."/>
            <person name="Kawai Y."/>
            <person name="Kawashima T."/>
            <person name="Kennedy M."/>
            <person name="Kinose K."/>
            <person name="Kinoshita T."/>
            <person name="Kohara Y."/>
            <person name="Koide E."/>
            <person name="Komatsu K."/>
            <person name="Kopischke S."/>
            <person name="Kubo M."/>
            <person name="Kyozuka J."/>
            <person name="Lagercrantz U."/>
            <person name="Lin S.S."/>
            <person name="Lindquist E."/>
            <person name="Lipzen A.M."/>
            <person name="Lu C.W."/>
            <person name="De Luna E."/>
            <person name="Martienssen R.A."/>
            <person name="Minamino N."/>
            <person name="Mizutani M."/>
            <person name="Mizutani M."/>
            <person name="Mochizuki N."/>
            <person name="Monte I."/>
            <person name="Mosher R."/>
            <person name="Nagasaki H."/>
            <person name="Nakagami H."/>
            <person name="Naramoto S."/>
            <person name="Nishitani K."/>
            <person name="Ohtani M."/>
            <person name="Okamoto T."/>
            <person name="Okumura M."/>
            <person name="Phillips J."/>
            <person name="Pollak B."/>
            <person name="Reinders A."/>
            <person name="Rovekamp M."/>
            <person name="Sano R."/>
            <person name="Sawa S."/>
            <person name="Schmid M.W."/>
            <person name="Shirakawa M."/>
            <person name="Solano R."/>
            <person name="Spunde A."/>
            <person name="Suetsugu N."/>
            <person name="Sugano S."/>
            <person name="Sugiyama A."/>
            <person name="Sun R."/>
            <person name="Suzuki Y."/>
            <person name="Takenaka M."/>
            <person name="Takezawa D."/>
            <person name="Tomogane H."/>
            <person name="Tsuzuki M."/>
            <person name="Ueda T."/>
            <person name="Umeda M."/>
            <person name="Ward J.M."/>
            <person name="Watanabe Y."/>
            <person name="Yazaki K."/>
            <person name="Yokoyama R."/>
            <person name="Yoshitake Y."/>
            <person name="Yotsui I."/>
            <person name="Zachgo S."/>
            <person name="Schmutz J."/>
        </authorList>
    </citation>
    <scope>NUCLEOTIDE SEQUENCE [LARGE SCALE GENOMIC DNA]</scope>
    <source>
        <strain evidence="2">Tak-1</strain>
    </source>
</reference>
<dbReference type="Proteomes" id="UP000244005">
    <property type="component" value="Unassembled WGS sequence"/>
</dbReference>
<evidence type="ECO:0000313" key="1">
    <source>
        <dbReference type="EMBL" id="PTQ31901.1"/>
    </source>
</evidence>
<dbReference type="AlphaFoldDB" id="A0A2R6WDH0"/>
<gene>
    <name evidence="1" type="ORF">MARPO_0105s0020</name>
</gene>